<feature type="transmembrane region" description="Helical" evidence="14">
    <location>
        <begin position="119"/>
        <end position="142"/>
    </location>
</feature>
<dbReference type="InterPro" id="IPR035965">
    <property type="entry name" value="PAS-like_dom_sf"/>
</dbReference>
<dbReference type="SUPFAM" id="SSF141868">
    <property type="entry name" value="EAL domain-like"/>
    <property type="match status" value="1"/>
</dbReference>
<evidence type="ECO:0000256" key="4">
    <source>
        <dbReference type="ARBA" id="ARBA00022475"/>
    </source>
</evidence>
<feature type="transmembrane region" description="Helical" evidence="14">
    <location>
        <begin position="210"/>
        <end position="231"/>
    </location>
</feature>
<keyword evidence="4" id="KW-1003">Cell membrane</keyword>
<dbReference type="FunFam" id="3.30.70.270:FF:000001">
    <property type="entry name" value="Diguanylate cyclase domain protein"/>
    <property type="match status" value="1"/>
</dbReference>
<dbReference type="GO" id="GO:0005886">
    <property type="term" value="C:plasma membrane"/>
    <property type="evidence" value="ECO:0007669"/>
    <property type="project" value="UniProtKB-SubCell"/>
</dbReference>
<dbReference type="CDD" id="cd01949">
    <property type="entry name" value="GGDEF"/>
    <property type="match status" value="1"/>
</dbReference>
<feature type="domain" description="EAL" evidence="17">
    <location>
        <begin position="973"/>
        <end position="1228"/>
    </location>
</feature>
<comment type="catalytic activity">
    <reaction evidence="13">
        <text>3',3'-c-di-GMP + H2O = 5'-phosphoguanylyl(3'-&gt;5')guanosine + H(+)</text>
        <dbReference type="Rhea" id="RHEA:24902"/>
        <dbReference type="ChEBI" id="CHEBI:15377"/>
        <dbReference type="ChEBI" id="CHEBI:15378"/>
        <dbReference type="ChEBI" id="CHEBI:58754"/>
        <dbReference type="ChEBI" id="CHEBI:58805"/>
        <dbReference type="EC" id="3.1.4.52"/>
    </reaction>
    <physiologicalReaction direction="left-to-right" evidence="13">
        <dbReference type="Rhea" id="RHEA:24903"/>
    </physiologicalReaction>
</comment>
<feature type="transmembrane region" description="Helical" evidence="14">
    <location>
        <begin position="13"/>
        <end position="33"/>
    </location>
</feature>
<keyword evidence="8 14" id="KW-0812">Transmembrane</keyword>
<dbReference type="Proteomes" id="UP000824988">
    <property type="component" value="Chromosome"/>
</dbReference>
<proteinExistence type="predicted"/>
<dbReference type="InterPro" id="IPR013656">
    <property type="entry name" value="PAS_4"/>
</dbReference>
<evidence type="ECO:0000256" key="11">
    <source>
        <dbReference type="ARBA" id="ARBA00022989"/>
    </source>
</evidence>
<dbReference type="PROSITE" id="PS50112">
    <property type="entry name" value="PAS"/>
    <property type="match status" value="2"/>
</dbReference>
<accession>A0A8D5AME0</accession>
<dbReference type="Gene3D" id="3.20.20.450">
    <property type="entry name" value="EAL domain"/>
    <property type="match status" value="1"/>
</dbReference>
<evidence type="ECO:0000259" key="15">
    <source>
        <dbReference type="PROSITE" id="PS50112"/>
    </source>
</evidence>
<dbReference type="InterPro" id="IPR000700">
    <property type="entry name" value="PAS-assoc_C"/>
</dbReference>
<dbReference type="GO" id="GO:0071732">
    <property type="term" value="P:cellular response to nitric oxide"/>
    <property type="evidence" value="ECO:0007669"/>
    <property type="project" value="UniProtKB-ARBA"/>
</dbReference>
<dbReference type="InterPro" id="IPR029787">
    <property type="entry name" value="Nucleotide_cyclase"/>
</dbReference>
<evidence type="ECO:0000256" key="8">
    <source>
        <dbReference type="ARBA" id="ARBA00022692"/>
    </source>
</evidence>
<keyword evidence="6" id="KW-0973">c-di-GMP</keyword>
<evidence type="ECO:0000259" key="18">
    <source>
        <dbReference type="PROSITE" id="PS50887"/>
    </source>
</evidence>
<evidence type="ECO:0000256" key="7">
    <source>
        <dbReference type="ARBA" id="ARBA00022679"/>
    </source>
</evidence>
<dbReference type="FunFam" id="2.10.70.100:FF:000001">
    <property type="entry name" value="Sensory transduction histidine kinase"/>
    <property type="match status" value="1"/>
</dbReference>
<feature type="domain" description="GGDEF" evidence="18">
    <location>
        <begin position="831"/>
        <end position="964"/>
    </location>
</feature>
<evidence type="ECO:0000256" key="2">
    <source>
        <dbReference type="ARBA" id="ARBA00004429"/>
    </source>
</evidence>
<dbReference type="PROSITE" id="PS50113">
    <property type="entry name" value="PAC"/>
    <property type="match status" value="2"/>
</dbReference>
<reference evidence="19" key="1">
    <citation type="submission" date="2019-06" db="EMBL/GenBank/DDBJ databases">
        <title>Complete genome sequence of Methylogaea oryzae strain JCM16910.</title>
        <authorList>
            <person name="Asakawa S."/>
        </authorList>
    </citation>
    <scope>NUCLEOTIDE SEQUENCE</scope>
    <source>
        <strain evidence="19">E10</strain>
    </source>
</reference>
<dbReference type="Pfam" id="PF00563">
    <property type="entry name" value="EAL"/>
    <property type="match status" value="1"/>
</dbReference>
<dbReference type="CDD" id="cd01948">
    <property type="entry name" value="EAL"/>
    <property type="match status" value="1"/>
</dbReference>
<evidence type="ECO:0000259" key="17">
    <source>
        <dbReference type="PROSITE" id="PS50883"/>
    </source>
</evidence>
<dbReference type="InterPro" id="IPR035919">
    <property type="entry name" value="EAL_sf"/>
</dbReference>
<feature type="transmembrane region" description="Helical" evidence="14">
    <location>
        <begin position="78"/>
        <end position="98"/>
    </location>
</feature>
<gene>
    <name evidence="19" type="ORF">MoryE10_16160</name>
</gene>
<evidence type="ECO:0000256" key="9">
    <source>
        <dbReference type="ARBA" id="ARBA00022737"/>
    </source>
</evidence>
<dbReference type="SUPFAM" id="SSF55785">
    <property type="entry name" value="PYP-like sensor domain (PAS domain)"/>
    <property type="match status" value="4"/>
</dbReference>
<dbReference type="SMART" id="SM00086">
    <property type="entry name" value="PAC"/>
    <property type="match status" value="3"/>
</dbReference>
<dbReference type="GO" id="GO:0016740">
    <property type="term" value="F:transferase activity"/>
    <property type="evidence" value="ECO:0007669"/>
    <property type="project" value="UniProtKB-KW"/>
</dbReference>
<evidence type="ECO:0000256" key="13">
    <source>
        <dbReference type="ARBA" id="ARBA00051114"/>
    </source>
</evidence>
<dbReference type="Gene3D" id="3.30.70.270">
    <property type="match status" value="1"/>
</dbReference>
<feature type="transmembrane region" description="Helical" evidence="14">
    <location>
        <begin position="271"/>
        <end position="288"/>
    </location>
</feature>
<keyword evidence="5" id="KW-0997">Cell inner membrane</keyword>
<evidence type="ECO:0000313" key="20">
    <source>
        <dbReference type="Proteomes" id="UP000824988"/>
    </source>
</evidence>
<keyword evidence="12 14" id="KW-0472">Membrane</keyword>
<dbReference type="InterPro" id="IPR000014">
    <property type="entry name" value="PAS"/>
</dbReference>
<dbReference type="InterPro" id="IPR001610">
    <property type="entry name" value="PAC"/>
</dbReference>
<keyword evidence="11 14" id="KW-1133">Transmembrane helix</keyword>
<sequence>MSSSRRGTAAVKWLGLALAYALFARLLLTFSTVNGNVTIFWPPGGLALAALLAWGWGFWPAVFAGAVSAGLLVGDSPAISIFLAVGNTLETLVAFWLLRNRLRFDTEFETPQDFLSMTLAGGLASAISALIGLVTLHVSGYLSPSDLPDTFKHWWQGDFLGILLGTPLFLIWMNWPGNWRQPARFVQVLLFFSLSFLVGQIIFLDWFHDLFGNIALGYWMFLVVVIATVYFGRHGALLVLSQTAVQALLGASLGVGFFRNDVAHTGLQNCWFYLLVLTVTGIALALTIKGRKGAEAALLRREAYLYALVEGTTDAVFVKDRSGHYLLCNQTTEKFLGKGREQIIGFDDKKLFSSDEARRIQAEDRWVMEGGMVKTYEGEVTSADGVLRTFLSTKGPICDETGNVIGVFGIARDITERKRAEEKVRISEERLRISQTYGGVGVWVSDLLTGGQHWSDSVYSILGFPQVQKPCWEAFINAVLPEDRERIVDVYQAHLRGGVPYEVEYRITTQDGKLRWMRSAGQVERDCNGVPARMCGIVQDITDRKTAEELALQKQQLFKLFIDYAPAALAMFDRDMRYLAVSRRWLEDYRLGEQSILGRSHYEVFPEIPERWKEIHARCMEGEVIRCESDPFARLSGDIQWLRWEVRPWWKGEAVGGIVILTEDISQHKQAEDAQRLAQQVYEHSAESILVTEADGTIVSVNPAFTRITGYAAVDVLGKNPSILSSGQHPPGFYHAMWESIQTTGMWEGEIWNRRKNGELYVERLAISTIFLSDGTPWKRIGLFFDITQQKSNEDLLWKQANLDLLTGLPNRRLFRDRLMLEMRKSQRAGVPLGLLFLDLDRFKEVNETLGHDVGDALLKEAALRLTSCVRETDTVARLGGDEFTVILAQLEGLETLDRICRDILERLGQPYALGSETAYVSVSIGITLYPDDSGEIEQLVKNAEQAMYAAKAQGKNRFCYFTSVLQEAAEQRMHLANELRFALSKQQMEVHYQPIVELATGAIYKAEALIRWKHPEEGYIPPSRFIPIAEDTGLIHDLGEWVFREAVNQVKRWRDSLCPRFQISVNKSPVQFRDTNPSRHQWNAYLQNLNLPGESLVVEITEGMLLDAQQSIQQKLLGFRDGGVQVAIDDFGTGYSALSYLKKFDIDYLKIDQSFVKNLTPDSSDLALCEAIVVMAHKLGLKVIAEGVETEQQRDLLLTIGCDYGQGYLFARPMPAGEFENLLVGPG</sequence>
<feature type="transmembrane region" description="Helical" evidence="14">
    <location>
        <begin position="185"/>
        <end position="204"/>
    </location>
</feature>
<dbReference type="SMART" id="SM00091">
    <property type="entry name" value="PAS"/>
    <property type="match status" value="4"/>
</dbReference>
<feature type="domain" description="PAC" evidence="16">
    <location>
        <begin position="374"/>
        <end position="426"/>
    </location>
</feature>
<feature type="domain" description="PAS" evidence="15">
    <location>
        <begin position="674"/>
        <end position="720"/>
    </location>
</feature>
<dbReference type="InterPro" id="IPR043128">
    <property type="entry name" value="Rev_trsase/Diguanyl_cyclase"/>
</dbReference>
<feature type="domain" description="PAS" evidence="15">
    <location>
        <begin position="301"/>
        <end position="371"/>
    </location>
</feature>
<protein>
    <recommendedName>
        <fullName evidence="3">cyclic-guanylate-specific phosphodiesterase</fullName>
        <ecNumber evidence="3">3.1.4.52</ecNumber>
    </recommendedName>
</protein>
<keyword evidence="10" id="KW-0547">Nucleotide-binding</keyword>
<dbReference type="Pfam" id="PF08447">
    <property type="entry name" value="PAS_3"/>
    <property type="match status" value="1"/>
</dbReference>
<dbReference type="SMART" id="SM00267">
    <property type="entry name" value="GGDEF"/>
    <property type="match status" value="1"/>
</dbReference>
<dbReference type="EMBL" id="AP019782">
    <property type="protein sequence ID" value="BBL71010.1"/>
    <property type="molecule type" value="Genomic_DNA"/>
</dbReference>
<comment type="subcellular location">
    <subcellularLocation>
        <location evidence="2">Cell inner membrane</location>
        <topology evidence="2">Multi-pass membrane protein</topology>
    </subcellularLocation>
</comment>
<dbReference type="Pfam" id="PF05231">
    <property type="entry name" value="MASE1"/>
    <property type="match status" value="1"/>
</dbReference>
<dbReference type="InterPro" id="IPR000160">
    <property type="entry name" value="GGDEF_dom"/>
</dbReference>
<dbReference type="Pfam" id="PF13426">
    <property type="entry name" value="PAS_9"/>
    <property type="match status" value="1"/>
</dbReference>
<keyword evidence="7" id="KW-0808">Transferase</keyword>
<dbReference type="AlphaFoldDB" id="A0A8D5AME0"/>
<dbReference type="EC" id="3.1.4.52" evidence="3"/>
<evidence type="ECO:0000256" key="6">
    <source>
        <dbReference type="ARBA" id="ARBA00022636"/>
    </source>
</evidence>
<dbReference type="SUPFAM" id="SSF55073">
    <property type="entry name" value="Nucleotide cyclase"/>
    <property type="match status" value="1"/>
</dbReference>
<dbReference type="SMART" id="SM00052">
    <property type="entry name" value="EAL"/>
    <property type="match status" value="1"/>
</dbReference>
<comment type="cofactor">
    <cofactor evidence="1">
        <name>Mg(2+)</name>
        <dbReference type="ChEBI" id="CHEBI:18420"/>
    </cofactor>
</comment>
<dbReference type="PROSITE" id="PS50883">
    <property type="entry name" value="EAL"/>
    <property type="match status" value="1"/>
</dbReference>
<name>A0A8D5AME0_9GAMM</name>
<organism evidence="19 20">
    <name type="scientific">Methylogaea oryzae</name>
    <dbReference type="NCBI Taxonomy" id="1295382"/>
    <lineage>
        <taxon>Bacteria</taxon>
        <taxon>Pseudomonadati</taxon>
        <taxon>Pseudomonadota</taxon>
        <taxon>Gammaproteobacteria</taxon>
        <taxon>Methylococcales</taxon>
        <taxon>Methylococcaceae</taxon>
        <taxon>Methylogaea</taxon>
    </lineage>
</organism>
<feature type="transmembrane region" description="Helical" evidence="14">
    <location>
        <begin position="154"/>
        <end position="173"/>
    </location>
</feature>
<dbReference type="InterPro" id="IPR001633">
    <property type="entry name" value="EAL_dom"/>
</dbReference>
<dbReference type="InterPro" id="IPR052155">
    <property type="entry name" value="Biofilm_reg_signaling"/>
</dbReference>
<evidence type="ECO:0000256" key="10">
    <source>
        <dbReference type="ARBA" id="ARBA00022741"/>
    </source>
</evidence>
<dbReference type="InterPro" id="IPR013655">
    <property type="entry name" value="PAS_fold_3"/>
</dbReference>
<dbReference type="PROSITE" id="PS50887">
    <property type="entry name" value="GGDEF"/>
    <property type="match status" value="1"/>
</dbReference>
<dbReference type="GO" id="GO:0000166">
    <property type="term" value="F:nucleotide binding"/>
    <property type="evidence" value="ECO:0007669"/>
    <property type="project" value="UniProtKB-KW"/>
</dbReference>
<keyword evidence="9" id="KW-0677">Repeat</keyword>
<dbReference type="PANTHER" id="PTHR44757:SF2">
    <property type="entry name" value="BIOFILM ARCHITECTURE MAINTENANCE PROTEIN MBAA"/>
    <property type="match status" value="1"/>
</dbReference>
<dbReference type="Gene3D" id="3.30.450.20">
    <property type="entry name" value="PAS domain"/>
    <property type="match status" value="4"/>
</dbReference>
<evidence type="ECO:0000313" key="19">
    <source>
        <dbReference type="EMBL" id="BBL71010.1"/>
    </source>
</evidence>
<dbReference type="PANTHER" id="PTHR44757">
    <property type="entry name" value="DIGUANYLATE CYCLASE DGCP"/>
    <property type="match status" value="1"/>
</dbReference>
<dbReference type="NCBIfam" id="TIGR00229">
    <property type="entry name" value="sensory_box"/>
    <property type="match status" value="4"/>
</dbReference>
<keyword evidence="20" id="KW-1185">Reference proteome</keyword>
<evidence type="ECO:0000259" key="16">
    <source>
        <dbReference type="PROSITE" id="PS50113"/>
    </source>
</evidence>
<dbReference type="KEGG" id="moz:MoryE10_16160"/>
<evidence type="ECO:0000256" key="12">
    <source>
        <dbReference type="ARBA" id="ARBA00023136"/>
    </source>
</evidence>
<dbReference type="Pfam" id="PF08448">
    <property type="entry name" value="PAS_4"/>
    <property type="match status" value="2"/>
</dbReference>
<dbReference type="Pfam" id="PF00990">
    <property type="entry name" value="GGDEF"/>
    <property type="match status" value="1"/>
</dbReference>
<feature type="transmembrane region" description="Helical" evidence="14">
    <location>
        <begin position="238"/>
        <end position="259"/>
    </location>
</feature>
<feature type="domain" description="PAC" evidence="16">
    <location>
        <begin position="501"/>
        <end position="553"/>
    </location>
</feature>
<evidence type="ECO:0000256" key="3">
    <source>
        <dbReference type="ARBA" id="ARBA00012282"/>
    </source>
</evidence>
<dbReference type="FunFam" id="3.20.20.450:FF:000001">
    <property type="entry name" value="Cyclic di-GMP phosphodiesterase yahA"/>
    <property type="match status" value="1"/>
</dbReference>
<dbReference type="InterPro" id="IPR007895">
    <property type="entry name" value="MASE1"/>
</dbReference>
<dbReference type="Gene3D" id="2.10.70.100">
    <property type="match status" value="1"/>
</dbReference>
<dbReference type="NCBIfam" id="TIGR00254">
    <property type="entry name" value="GGDEF"/>
    <property type="match status" value="1"/>
</dbReference>
<dbReference type="GO" id="GO:0071111">
    <property type="term" value="F:cyclic-guanylate-specific phosphodiesterase activity"/>
    <property type="evidence" value="ECO:0007669"/>
    <property type="project" value="UniProtKB-EC"/>
</dbReference>
<evidence type="ECO:0000256" key="5">
    <source>
        <dbReference type="ARBA" id="ARBA00022519"/>
    </source>
</evidence>
<evidence type="ECO:0000256" key="1">
    <source>
        <dbReference type="ARBA" id="ARBA00001946"/>
    </source>
</evidence>
<dbReference type="CDD" id="cd00130">
    <property type="entry name" value="PAS"/>
    <property type="match status" value="3"/>
</dbReference>
<feature type="transmembrane region" description="Helical" evidence="14">
    <location>
        <begin position="45"/>
        <end position="72"/>
    </location>
</feature>
<evidence type="ECO:0000256" key="14">
    <source>
        <dbReference type="SAM" id="Phobius"/>
    </source>
</evidence>